<keyword evidence="3" id="KW-0175">Coiled coil</keyword>
<accession>A0A9Q1JR10</accession>
<dbReference type="OrthoDB" id="687110at2759"/>
<feature type="domain" description="Agenet" evidence="5">
    <location>
        <begin position="202"/>
        <end position="266"/>
    </location>
</feature>
<dbReference type="CDD" id="cd20406">
    <property type="entry name" value="Tudor_Agenet_AtDUF_rpt2_4"/>
    <property type="match status" value="2"/>
</dbReference>
<dbReference type="InterPro" id="IPR008395">
    <property type="entry name" value="Agenet-like_dom"/>
</dbReference>
<evidence type="ECO:0000256" key="3">
    <source>
        <dbReference type="SAM" id="Coils"/>
    </source>
</evidence>
<feature type="compositionally biased region" description="Basic and acidic residues" evidence="4">
    <location>
        <begin position="876"/>
        <end position="898"/>
    </location>
</feature>
<sequence length="1108" mass="123138">MRMHPKIKTKGLESRRQQHQPQREPTTSAPPQFNFSNQKPPKAPFSLYPVGSQVEVTSDEDGFRGAWFLATVIQTPSSFQTPCSESSNSSSSVFVEYKNLLAEENGCALLKEFVDVAFVRPKPPVDEEKEVSFEVNDVVDAFFQDGWWTGVVTEVVERNSRYKVFFSNPPEELEFGSSDLRVHKNWVDGKWVRPEKERMRELNFSPGAAVEVNIDPDNSPDVWFPAKFIKQVNNSFLVEYQGSQEAGYMQKAVDSLHIRPSPPPSSKKSFSLLEKVDAFYDFRWLSGVVTKILADGRYIVYFKRTKKEKELSHADLRLHMEWTDGKWVHSSQDTVITSIPEKRLECAVNGDYKEKCCVPAQRANAKEDVREEINSAAILKSCQNAQQTPGSGRMDNYSTMSGSRRIKQTIDDVSSIYLKSSKRLKEKTASDAPSSPGTCKLRLKQAEGLHNAKSADLDSARPANPGKSGSKQSEDRSQSSAATENMENDEKNPVRRKRGRPPRLPASGPDTVDQTPNGRSVLSPHGRPLKLKVSEPDTVDHTSNESCVLSPHGGAIVIGLTHNGKMIESISGGSGQHKKGESSKAMKDEVKHSNTEVHHESTGDEQQKDGEVTNLKRKRGRPPKVLFRVGGPKFKEAGICNFQLVVCYFCLHCSNSDDLFLGVIMRVPELVVVESKGSVLDMKDIAETVNGVEPVASAKSAGIGDSNPFRVTSRRRRQKRINDHLRSFHLMNGGRTIGRQAKKGPKSTMEMVNAETTEPVKLVSSRSARRQRSTKQVEPHTEGTSPDSTTYGANDGDNLGERAAKALNNGIARDAEIVAGTSGNVSDDDRPLSAWFEGAHSPPTTDGRAPVAGTAGQCNETGERHEGNEMQNSGQPKDKAQEKQDERTVAGNVHKDNDTPEIQDQMPVQSTAIVPVDNRELPFVKNSLVWQMIESMEVLKQIPQKPHFRPLYNCKEECREGLAIGNMVTFTSLVDRISRLQFGDPKSLLDGYLEALVDLEELGFNVAPIRDRLNALLSIKGRSEEAQNTATEIETQIAENDYEKYEIEEEIAQIDKKMAELNEKRAVALSKKEQKVAEMKLLQSSVDAVKGTLESAREEFERLASSVW</sequence>
<evidence type="ECO:0000313" key="7">
    <source>
        <dbReference type="Proteomes" id="UP001153076"/>
    </source>
</evidence>
<name>A0A9Q1JR10_9CARY</name>
<organism evidence="6 7">
    <name type="scientific">Carnegiea gigantea</name>
    <dbReference type="NCBI Taxonomy" id="171969"/>
    <lineage>
        <taxon>Eukaryota</taxon>
        <taxon>Viridiplantae</taxon>
        <taxon>Streptophyta</taxon>
        <taxon>Embryophyta</taxon>
        <taxon>Tracheophyta</taxon>
        <taxon>Spermatophyta</taxon>
        <taxon>Magnoliopsida</taxon>
        <taxon>eudicotyledons</taxon>
        <taxon>Gunneridae</taxon>
        <taxon>Pentapetalae</taxon>
        <taxon>Caryophyllales</taxon>
        <taxon>Cactineae</taxon>
        <taxon>Cactaceae</taxon>
        <taxon>Cactoideae</taxon>
        <taxon>Echinocereeae</taxon>
        <taxon>Carnegiea</taxon>
    </lineage>
</organism>
<feature type="domain" description="Agenet" evidence="5">
    <location>
        <begin position="268"/>
        <end position="324"/>
    </location>
</feature>
<feature type="compositionally biased region" description="Polar residues" evidence="4">
    <location>
        <begin position="384"/>
        <end position="402"/>
    </location>
</feature>
<feature type="compositionally biased region" description="Polar residues" evidence="4">
    <location>
        <begin position="782"/>
        <end position="792"/>
    </location>
</feature>
<evidence type="ECO:0000313" key="6">
    <source>
        <dbReference type="EMBL" id="KAJ8429491.1"/>
    </source>
</evidence>
<dbReference type="Pfam" id="PF05641">
    <property type="entry name" value="Agenet"/>
    <property type="match status" value="3"/>
</dbReference>
<dbReference type="InterPro" id="IPR014002">
    <property type="entry name" value="Agenet_dom_plant"/>
</dbReference>
<dbReference type="Proteomes" id="UP001153076">
    <property type="component" value="Unassembled WGS sequence"/>
</dbReference>
<comment type="caution">
    <text evidence="6">The sequence shown here is derived from an EMBL/GenBank/DDBJ whole genome shotgun (WGS) entry which is preliminary data.</text>
</comment>
<feature type="compositionally biased region" description="Basic and acidic residues" evidence="4">
    <location>
        <begin position="532"/>
        <end position="543"/>
    </location>
</feature>
<feature type="region of interest" description="Disordered" evidence="4">
    <location>
        <begin position="1"/>
        <end position="41"/>
    </location>
</feature>
<gene>
    <name evidence="6" type="ORF">Cgig2_020547</name>
</gene>
<evidence type="ECO:0000259" key="5">
    <source>
        <dbReference type="SMART" id="SM00743"/>
    </source>
</evidence>
<feature type="region of interest" description="Disordered" evidence="4">
    <location>
        <begin position="384"/>
        <end position="406"/>
    </location>
</feature>
<evidence type="ECO:0000256" key="4">
    <source>
        <dbReference type="SAM" id="MobiDB-lite"/>
    </source>
</evidence>
<keyword evidence="1" id="KW-0813">Transport</keyword>
<evidence type="ECO:0000256" key="1">
    <source>
        <dbReference type="ARBA" id="ARBA00022448"/>
    </source>
</evidence>
<dbReference type="EMBL" id="JAKOGI010000889">
    <property type="protein sequence ID" value="KAJ8429491.1"/>
    <property type="molecule type" value="Genomic_DNA"/>
</dbReference>
<feature type="compositionally biased region" description="Basic and acidic residues" evidence="4">
    <location>
        <begin position="578"/>
        <end position="611"/>
    </location>
</feature>
<dbReference type="AlphaFoldDB" id="A0A9Q1JR10"/>
<feature type="region of interest" description="Disordered" evidence="4">
    <location>
        <begin position="452"/>
        <end position="547"/>
    </location>
</feature>
<proteinExistence type="predicted"/>
<dbReference type="Pfam" id="PF05266">
    <property type="entry name" value="DUF724"/>
    <property type="match status" value="1"/>
</dbReference>
<dbReference type="PANTHER" id="PTHR31917:SF153">
    <property type="entry name" value="DUF724 DOMAIN-CONTAINING PROTEIN 3-RELATED"/>
    <property type="match status" value="1"/>
</dbReference>
<feature type="compositionally biased region" description="Polar residues" evidence="4">
    <location>
        <begin position="19"/>
        <end position="39"/>
    </location>
</feature>
<dbReference type="CDD" id="cd20405">
    <property type="entry name" value="Tudor_Agenet_AtDUF_rpt1_3"/>
    <property type="match status" value="1"/>
</dbReference>
<keyword evidence="7" id="KW-1185">Reference proteome</keyword>
<feature type="region of interest" description="Disordered" evidence="4">
    <location>
        <begin position="822"/>
        <end position="902"/>
    </location>
</feature>
<feature type="domain" description="Agenet" evidence="5">
    <location>
        <begin position="131"/>
        <end position="188"/>
    </location>
</feature>
<dbReference type="PANTHER" id="PTHR31917">
    <property type="entry name" value="AGENET DOMAIN-CONTAINING PROTEIN-RELATED"/>
    <property type="match status" value="1"/>
</dbReference>
<feature type="region of interest" description="Disordered" evidence="4">
    <location>
        <begin position="567"/>
        <end position="619"/>
    </location>
</feature>
<reference evidence="6" key="1">
    <citation type="submission" date="2022-04" db="EMBL/GenBank/DDBJ databases">
        <title>Carnegiea gigantea Genome sequencing and assembly v2.</title>
        <authorList>
            <person name="Copetti D."/>
            <person name="Sanderson M.J."/>
            <person name="Burquez A."/>
            <person name="Wojciechowski M.F."/>
        </authorList>
    </citation>
    <scope>NUCLEOTIDE SEQUENCE</scope>
    <source>
        <strain evidence="6">SGP5-SGP5p</strain>
        <tissue evidence="6">Aerial part</tissue>
    </source>
</reference>
<feature type="region of interest" description="Disordered" evidence="4">
    <location>
        <begin position="732"/>
        <end position="800"/>
    </location>
</feature>
<dbReference type="InterPro" id="IPR007930">
    <property type="entry name" value="DUF724"/>
</dbReference>
<keyword evidence="2" id="KW-0341">Growth regulation</keyword>
<feature type="domain" description="Agenet" evidence="5">
    <location>
        <begin position="46"/>
        <end position="127"/>
    </location>
</feature>
<evidence type="ECO:0000256" key="2">
    <source>
        <dbReference type="ARBA" id="ARBA00022604"/>
    </source>
</evidence>
<feature type="coiled-coil region" evidence="3">
    <location>
        <begin position="1044"/>
        <end position="1099"/>
    </location>
</feature>
<dbReference type="SMART" id="SM00743">
    <property type="entry name" value="Agenet"/>
    <property type="match status" value="4"/>
</dbReference>
<protein>
    <recommendedName>
        <fullName evidence="5">Agenet domain-containing protein</fullName>
    </recommendedName>
</protein>